<reference evidence="2" key="1">
    <citation type="submission" date="2023-02" db="EMBL/GenBank/DDBJ databases">
        <title>Genome of toxic invasive species Heracleum sosnowskyi carries increased number of genes despite the absence of recent whole-genome duplications.</title>
        <authorList>
            <person name="Schelkunov M."/>
            <person name="Shtratnikova V."/>
            <person name="Makarenko M."/>
            <person name="Klepikova A."/>
            <person name="Omelchenko D."/>
            <person name="Novikova G."/>
            <person name="Obukhova E."/>
            <person name="Bogdanov V."/>
            <person name="Penin A."/>
            <person name="Logacheva M."/>
        </authorList>
    </citation>
    <scope>NUCLEOTIDE SEQUENCE</scope>
    <source>
        <strain evidence="2">Hsosn_3</strain>
        <tissue evidence="2">Leaf</tissue>
    </source>
</reference>
<name>A0AAD8MM38_9APIA</name>
<evidence type="ECO:0008006" key="4">
    <source>
        <dbReference type="Google" id="ProtNLM"/>
    </source>
</evidence>
<evidence type="ECO:0000313" key="2">
    <source>
        <dbReference type="EMBL" id="KAK1377073.1"/>
    </source>
</evidence>
<keyword evidence="1" id="KW-0472">Membrane</keyword>
<proteinExistence type="predicted"/>
<keyword evidence="1" id="KW-0812">Transmembrane</keyword>
<keyword evidence="1" id="KW-1133">Transmembrane helix</keyword>
<comment type="caution">
    <text evidence="2">The sequence shown here is derived from an EMBL/GenBank/DDBJ whole genome shotgun (WGS) entry which is preliminary data.</text>
</comment>
<feature type="transmembrane region" description="Helical" evidence="1">
    <location>
        <begin position="28"/>
        <end position="49"/>
    </location>
</feature>
<accession>A0AAD8MM38</accession>
<keyword evidence="3" id="KW-1185">Reference proteome</keyword>
<protein>
    <recommendedName>
        <fullName evidence="4">Late embryogenesis abundant protein LEA-2 subgroup domain-containing protein</fullName>
    </recommendedName>
</protein>
<evidence type="ECO:0000256" key="1">
    <source>
        <dbReference type="SAM" id="Phobius"/>
    </source>
</evidence>
<evidence type="ECO:0000313" key="3">
    <source>
        <dbReference type="Proteomes" id="UP001237642"/>
    </source>
</evidence>
<sequence length="241" mass="26741">MTVYPDDLYLPPSPSKTAIKNYCSDSCAYVLVLLCFAAVVGFPIAYLLVTFINRVGITYLYSEIPTMKIDSITVSNFNLSNPISAHWNINMTMHNTDSSFEFSDSTVSISPKSKEDALWMTRLNGFDMRPENTTFHFALDFGGLVHVNDTTARAIGDKITNNLGAVEFNVQFKADHPRGRRVSQLKQNDHGSAYKVNMLEICCDVLLFFGSPDKTQASMLTTSKHPACIVVHPSRYATGAC</sequence>
<organism evidence="2 3">
    <name type="scientific">Heracleum sosnowskyi</name>
    <dbReference type="NCBI Taxonomy" id="360622"/>
    <lineage>
        <taxon>Eukaryota</taxon>
        <taxon>Viridiplantae</taxon>
        <taxon>Streptophyta</taxon>
        <taxon>Embryophyta</taxon>
        <taxon>Tracheophyta</taxon>
        <taxon>Spermatophyta</taxon>
        <taxon>Magnoliopsida</taxon>
        <taxon>eudicotyledons</taxon>
        <taxon>Gunneridae</taxon>
        <taxon>Pentapetalae</taxon>
        <taxon>asterids</taxon>
        <taxon>campanulids</taxon>
        <taxon>Apiales</taxon>
        <taxon>Apiaceae</taxon>
        <taxon>Apioideae</taxon>
        <taxon>apioid superclade</taxon>
        <taxon>Tordylieae</taxon>
        <taxon>Tordyliinae</taxon>
        <taxon>Heracleum</taxon>
    </lineage>
</organism>
<reference evidence="2" key="2">
    <citation type="submission" date="2023-05" db="EMBL/GenBank/DDBJ databases">
        <authorList>
            <person name="Schelkunov M.I."/>
        </authorList>
    </citation>
    <scope>NUCLEOTIDE SEQUENCE</scope>
    <source>
        <strain evidence="2">Hsosn_3</strain>
        <tissue evidence="2">Leaf</tissue>
    </source>
</reference>
<dbReference type="EMBL" id="JAUIZM010000007">
    <property type="protein sequence ID" value="KAK1377073.1"/>
    <property type="molecule type" value="Genomic_DNA"/>
</dbReference>
<dbReference type="AlphaFoldDB" id="A0AAD8MM38"/>
<dbReference type="Proteomes" id="UP001237642">
    <property type="component" value="Unassembled WGS sequence"/>
</dbReference>
<gene>
    <name evidence="2" type="ORF">POM88_033266</name>
</gene>